<accession>A0A9N9MKQ4</accession>
<gene>
    <name evidence="2" type="ORF">CEUTPL_LOCUS5594</name>
</gene>
<evidence type="ECO:0000313" key="2">
    <source>
        <dbReference type="EMBL" id="CAG9764974.1"/>
    </source>
</evidence>
<evidence type="ECO:0000313" key="3">
    <source>
        <dbReference type="Proteomes" id="UP001152799"/>
    </source>
</evidence>
<evidence type="ECO:0000256" key="1">
    <source>
        <dbReference type="SAM" id="SignalP"/>
    </source>
</evidence>
<organism evidence="2 3">
    <name type="scientific">Ceutorhynchus assimilis</name>
    <name type="common">cabbage seed weevil</name>
    <dbReference type="NCBI Taxonomy" id="467358"/>
    <lineage>
        <taxon>Eukaryota</taxon>
        <taxon>Metazoa</taxon>
        <taxon>Ecdysozoa</taxon>
        <taxon>Arthropoda</taxon>
        <taxon>Hexapoda</taxon>
        <taxon>Insecta</taxon>
        <taxon>Pterygota</taxon>
        <taxon>Neoptera</taxon>
        <taxon>Endopterygota</taxon>
        <taxon>Coleoptera</taxon>
        <taxon>Polyphaga</taxon>
        <taxon>Cucujiformia</taxon>
        <taxon>Curculionidae</taxon>
        <taxon>Ceutorhynchinae</taxon>
        <taxon>Ceutorhynchus</taxon>
    </lineage>
</organism>
<reference evidence="2" key="1">
    <citation type="submission" date="2022-01" db="EMBL/GenBank/DDBJ databases">
        <authorList>
            <person name="King R."/>
        </authorList>
    </citation>
    <scope>NUCLEOTIDE SEQUENCE</scope>
</reference>
<evidence type="ECO:0008006" key="4">
    <source>
        <dbReference type="Google" id="ProtNLM"/>
    </source>
</evidence>
<name>A0A9N9MKQ4_9CUCU</name>
<keyword evidence="3" id="KW-1185">Reference proteome</keyword>
<feature type="chain" id="PRO_5040176005" description="RYamide" evidence="1">
    <location>
        <begin position="24"/>
        <end position="120"/>
    </location>
</feature>
<dbReference type="AlphaFoldDB" id="A0A9N9MKQ4"/>
<dbReference type="Proteomes" id="UP001152799">
    <property type="component" value="Chromosome 2"/>
</dbReference>
<dbReference type="OrthoDB" id="6350276at2759"/>
<protein>
    <recommendedName>
        <fullName evidence="4">RYamide</fullName>
    </recommendedName>
</protein>
<keyword evidence="1" id="KW-0732">Signal</keyword>
<dbReference type="EMBL" id="OU892278">
    <property type="protein sequence ID" value="CAG9764974.1"/>
    <property type="molecule type" value="Genomic_DNA"/>
</dbReference>
<feature type="signal peptide" evidence="1">
    <location>
        <begin position="1"/>
        <end position="23"/>
    </location>
</feature>
<proteinExistence type="predicted"/>
<sequence length="120" mass="13903">MHVRKVAVIFIYLVAAIVSLVFADKESNKRMPPSNAHAFQQMVRYGRASSKDKINVYPRADVFYLGPRYGKRSRTTPPQRDSLEMSNEINDRTIPCTYTGVSNLYRCNTYKRSTIKEHRI</sequence>